<keyword evidence="3" id="KW-1185">Reference proteome</keyword>
<organism evidence="2 3">
    <name type="scientific">Dillenia turbinata</name>
    <dbReference type="NCBI Taxonomy" id="194707"/>
    <lineage>
        <taxon>Eukaryota</taxon>
        <taxon>Viridiplantae</taxon>
        <taxon>Streptophyta</taxon>
        <taxon>Embryophyta</taxon>
        <taxon>Tracheophyta</taxon>
        <taxon>Spermatophyta</taxon>
        <taxon>Magnoliopsida</taxon>
        <taxon>eudicotyledons</taxon>
        <taxon>Gunneridae</taxon>
        <taxon>Pentapetalae</taxon>
        <taxon>Dilleniales</taxon>
        <taxon>Dilleniaceae</taxon>
        <taxon>Dillenia</taxon>
    </lineage>
</organism>
<evidence type="ECO:0000313" key="3">
    <source>
        <dbReference type="Proteomes" id="UP001370490"/>
    </source>
</evidence>
<dbReference type="EMBL" id="JBAMMX010000027">
    <property type="protein sequence ID" value="KAK6913175.1"/>
    <property type="molecule type" value="Genomic_DNA"/>
</dbReference>
<protein>
    <submittedName>
        <fullName evidence="2">Uncharacterized protein</fullName>
    </submittedName>
</protein>
<feature type="coiled-coil region" evidence="1">
    <location>
        <begin position="162"/>
        <end position="210"/>
    </location>
</feature>
<evidence type="ECO:0000313" key="2">
    <source>
        <dbReference type="EMBL" id="KAK6913175.1"/>
    </source>
</evidence>
<reference evidence="2 3" key="1">
    <citation type="submission" date="2023-12" db="EMBL/GenBank/DDBJ databases">
        <title>A high-quality genome assembly for Dillenia turbinata (Dilleniales).</title>
        <authorList>
            <person name="Chanderbali A."/>
        </authorList>
    </citation>
    <scope>NUCLEOTIDE SEQUENCE [LARGE SCALE GENOMIC DNA]</scope>
    <source>
        <strain evidence="2">LSX21</strain>
        <tissue evidence="2">Leaf</tissue>
    </source>
</reference>
<dbReference type="AlphaFoldDB" id="A0AAN8UD59"/>
<gene>
    <name evidence="2" type="ORF">RJ641_022776</name>
</gene>
<dbReference type="PANTHER" id="PTHR36001:SF2">
    <property type="entry name" value="CTAGE FAMILY PROTEIN-RELATED"/>
    <property type="match status" value="1"/>
</dbReference>
<accession>A0AAN8UD59</accession>
<proteinExistence type="predicted"/>
<feature type="coiled-coil region" evidence="1">
    <location>
        <begin position="63"/>
        <end position="90"/>
    </location>
</feature>
<dbReference type="InterPro" id="IPR053327">
    <property type="entry name" value="KIP"/>
</dbReference>
<name>A0AAN8UD59_9MAGN</name>
<dbReference type="Proteomes" id="UP001370490">
    <property type="component" value="Unassembled WGS sequence"/>
</dbReference>
<comment type="caution">
    <text evidence="2">The sequence shown here is derived from an EMBL/GenBank/DDBJ whole genome shotgun (WGS) entry which is preliminary data.</text>
</comment>
<keyword evidence="1" id="KW-0175">Coiled coil</keyword>
<evidence type="ECO:0000256" key="1">
    <source>
        <dbReference type="SAM" id="Coils"/>
    </source>
</evidence>
<dbReference type="PANTHER" id="PTHR36001">
    <property type="entry name" value="CTAGE FAMILY PROTEIN-RELATED"/>
    <property type="match status" value="1"/>
</dbReference>
<sequence>MAGGDSQKQFLTLIRDFATEKSEGGQISLSLSLPPSLSKFTFVSLERRISGPKKRIAELSPLLKAANADLEEPKRRKETAEQELKGFEVELNLNETLNQTIEARISLIQDEISAIGSDLETLKTKENASRDEFLSEMYKLNAEIRNFHKNLALTFSGDECVVASTEDKLTDVISQLEKEEQDYQVVQKSHEQIKQELSDLEAKITLTESIAKETKEVQDLTRYSFVKYHGADTLNSDRVFSGELLGGKMKCPDQSKHIVSLSTLQGKKEQRFGIN</sequence>